<comment type="caution">
    <text evidence="1">The sequence shown here is derived from an EMBL/GenBank/DDBJ whole genome shotgun (WGS) entry which is preliminary data.</text>
</comment>
<evidence type="ECO:0000313" key="1">
    <source>
        <dbReference type="EMBL" id="MDF9745863.1"/>
    </source>
</evidence>
<reference evidence="1" key="1">
    <citation type="submission" date="2022-06" db="EMBL/GenBank/DDBJ databases">
        <title>Natrinema sp. a new haloarchaeum isolate from saline soil.</title>
        <authorList>
            <person name="Strakova D."/>
            <person name="Galisteo C."/>
            <person name="Sanchez-Porro C."/>
            <person name="Ventosa A."/>
        </authorList>
    </citation>
    <scope>NUCLEOTIDE SEQUENCE</scope>
    <source>
        <strain evidence="1">S1CR25-10</strain>
    </source>
</reference>
<organism evidence="1 2">
    <name type="scientific">Natrinema salsiterrestre</name>
    <dbReference type="NCBI Taxonomy" id="2950540"/>
    <lineage>
        <taxon>Archaea</taxon>
        <taxon>Methanobacteriati</taxon>
        <taxon>Methanobacteriota</taxon>
        <taxon>Stenosarchaea group</taxon>
        <taxon>Halobacteria</taxon>
        <taxon>Halobacteriales</taxon>
        <taxon>Natrialbaceae</taxon>
        <taxon>Natrinema</taxon>
    </lineage>
</organism>
<gene>
    <name evidence="1" type="ORF">NDI89_09740</name>
</gene>
<evidence type="ECO:0000313" key="2">
    <source>
        <dbReference type="Proteomes" id="UP001154061"/>
    </source>
</evidence>
<protein>
    <recommendedName>
        <fullName evidence="3">Glycosyltransferase</fullName>
    </recommendedName>
</protein>
<dbReference type="AlphaFoldDB" id="A0A9Q4Q336"/>
<dbReference type="SUPFAM" id="SSF53756">
    <property type="entry name" value="UDP-Glycosyltransferase/glycogen phosphorylase"/>
    <property type="match status" value="1"/>
</dbReference>
<name>A0A9Q4Q336_9EURY</name>
<keyword evidence="2" id="KW-1185">Reference proteome</keyword>
<dbReference type="Proteomes" id="UP001154061">
    <property type="component" value="Unassembled WGS sequence"/>
</dbReference>
<dbReference type="RefSeq" id="WP_277521364.1">
    <property type="nucleotide sequence ID" value="NZ_JAMQOT010000003.1"/>
</dbReference>
<proteinExistence type="predicted"/>
<accession>A0A9Q4Q336</accession>
<evidence type="ECO:0008006" key="3">
    <source>
        <dbReference type="Google" id="ProtNLM"/>
    </source>
</evidence>
<dbReference type="EMBL" id="JAMQOT010000003">
    <property type="protein sequence ID" value="MDF9745863.1"/>
    <property type="molecule type" value="Genomic_DNA"/>
</dbReference>
<sequence length="379" mass="43294">MTRVGILGIDPGHRHILHAMCELFSVDEVELTVCTTEDNFENLRVRGCETKNLKTLLKPSNESTRSFLDRVEEFATADLDLLYINTVGYSLGRYLSYVGFDPDCQLYARIFNSRTWFNPTLEIRNLRSFGYVNLCHVPRQLFRRKLDGVVVEYPPMKQFIKTETTYSGSVSTIPILFDTAQYESAPSPGDIHVVVPGNVQSHRRDYDSLLDAFEQTDGRVSLELLGRPRDEYGEHIITRCRELRREGYEVVTHSNWIDDTDFERGIASADIICSPFRSEVTASSLNTEIYGRTKGSAIIGHALRHSKPLLVPDWFELSWLLPECSLTYSDNEELAELFGQIEQDEVDVGKLNRIAKTNTQRIGKFYSNHIRSFFAGDLP</sequence>